<keyword evidence="6" id="KW-1185">Reference proteome</keyword>
<dbReference type="Pfam" id="PF01428">
    <property type="entry name" value="zf-AN1"/>
    <property type="match status" value="1"/>
</dbReference>
<protein>
    <submittedName>
        <fullName evidence="7">AN1-type domain-containing protein</fullName>
    </submittedName>
</protein>
<sequence length="273" mass="31360">MAEFPELGKNCSLEACKKLEKVLPLCMHTCETSIHTQNTASNSVLFDEHRFDHSCQFKKVNTEQLLISNCDGCKPLKPYLCSMDGCFTSETIQIDCQHCGYNFCLKHRYAEEHQCHVQGVTNKRINSDLQEGLEKKVSMIIANRRNFAEASIPSSSEKKKPMDEEAQRRADRIAIMRLKLITRNCDIPAAEQMFLFVTENQKREPIMVSKRWSIGRCVDQIARHFSILNNNATFGAKVLRLYCKADQANPLPMSDNIEKYLKDLSNVFLKRDE</sequence>
<evidence type="ECO:0000313" key="7">
    <source>
        <dbReference type="WBParaSite" id="EEL_0000003401-mRNA-1"/>
    </source>
</evidence>
<accession>A0A0R3RFA8</accession>
<dbReference type="STRING" id="1147741.A0A0R3RFA8"/>
<dbReference type="PANTHER" id="PTHR14677:SF20">
    <property type="entry name" value="ZINC FINGER AN1-TYPE CONTAINING 2A-RELATED"/>
    <property type="match status" value="1"/>
</dbReference>
<evidence type="ECO:0000256" key="3">
    <source>
        <dbReference type="ARBA" id="ARBA00022833"/>
    </source>
</evidence>
<name>A0A0R3RFA8_9BILA</name>
<keyword evidence="1" id="KW-0479">Metal-binding</keyword>
<dbReference type="GO" id="GO:0005737">
    <property type="term" value="C:cytoplasm"/>
    <property type="evidence" value="ECO:0007669"/>
    <property type="project" value="TreeGrafter"/>
</dbReference>
<evidence type="ECO:0000256" key="4">
    <source>
        <dbReference type="PROSITE-ProRule" id="PRU00449"/>
    </source>
</evidence>
<dbReference type="InterPro" id="IPR035896">
    <property type="entry name" value="AN1-like_Znf"/>
</dbReference>
<proteinExistence type="predicted"/>
<dbReference type="GO" id="GO:0008270">
    <property type="term" value="F:zinc ion binding"/>
    <property type="evidence" value="ECO:0007669"/>
    <property type="project" value="UniProtKB-KW"/>
</dbReference>
<evidence type="ECO:0000256" key="1">
    <source>
        <dbReference type="ARBA" id="ARBA00022723"/>
    </source>
</evidence>
<dbReference type="SMART" id="SM00154">
    <property type="entry name" value="ZnF_AN1"/>
    <property type="match status" value="1"/>
</dbReference>
<dbReference type="Pfam" id="PF25327">
    <property type="entry name" value="UBL_ZFAND1"/>
    <property type="match status" value="1"/>
</dbReference>
<dbReference type="InterPro" id="IPR057358">
    <property type="entry name" value="UBL_ZFAND1-like"/>
</dbReference>
<dbReference type="PANTHER" id="PTHR14677">
    <property type="entry name" value="ARSENITE INDUCUBLE RNA ASSOCIATED PROTEIN AIP-1-RELATED"/>
    <property type="match status" value="1"/>
</dbReference>
<evidence type="ECO:0000259" key="5">
    <source>
        <dbReference type="PROSITE" id="PS51039"/>
    </source>
</evidence>
<dbReference type="WBParaSite" id="EEL_0000003401-mRNA-1">
    <property type="protein sequence ID" value="EEL_0000003401-mRNA-1"/>
    <property type="gene ID" value="EEL_0000003401"/>
</dbReference>
<dbReference type="InterPro" id="IPR000058">
    <property type="entry name" value="Znf_AN1"/>
</dbReference>
<evidence type="ECO:0000313" key="6">
    <source>
        <dbReference type="Proteomes" id="UP000050640"/>
    </source>
</evidence>
<reference evidence="7" key="1">
    <citation type="submission" date="2017-02" db="UniProtKB">
        <authorList>
            <consortium name="WormBaseParasite"/>
        </authorList>
    </citation>
    <scope>IDENTIFICATION</scope>
</reference>
<organism evidence="6 7">
    <name type="scientific">Elaeophora elaphi</name>
    <dbReference type="NCBI Taxonomy" id="1147741"/>
    <lineage>
        <taxon>Eukaryota</taxon>
        <taxon>Metazoa</taxon>
        <taxon>Ecdysozoa</taxon>
        <taxon>Nematoda</taxon>
        <taxon>Chromadorea</taxon>
        <taxon>Rhabditida</taxon>
        <taxon>Spirurina</taxon>
        <taxon>Spiruromorpha</taxon>
        <taxon>Filarioidea</taxon>
        <taxon>Onchocercidae</taxon>
        <taxon>Elaeophora</taxon>
    </lineage>
</organism>
<dbReference type="PROSITE" id="PS51039">
    <property type="entry name" value="ZF_AN1"/>
    <property type="match status" value="1"/>
</dbReference>
<keyword evidence="3" id="KW-0862">Zinc</keyword>
<keyword evidence="2 4" id="KW-0863">Zinc-finger</keyword>
<dbReference type="Gene3D" id="4.10.1110.10">
    <property type="entry name" value="AN1-like Zinc finger"/>
    <property type="match status" value="1"/>
</dbReference>
<dbReference type="AlphaFoldDB" id="A0A0R3RFA8"/>
<feature type="domain" description="AN1-type" evidence="5">
    <location>
        <begin position="75"/>
        <end position="123"/>
    </location>
</feature>
<dbReference type="SUPFAM" id="SSF118310">
    <property type="entry name" value="AN1-like Zinc finger"/>
    <property type="match status" value="1"/>
</dbReference>
<evidence type="ECO:0000256" key="2">
    <source>
        <dbReference type="ARBA" id="ARBA00022771"/>
    </source>
</evidence>
<dbReference type="Proteomes" id="UP000050640">
    <property type="component" value="Unplaced"/>
</dbReference>